<evidence type="ECO:0000256" key="5">
    <source>
        <dbReference type="ARBA" id="ARBA00023136"/>
    </source>
</evidence>
<dbReference type="SUPFAM" id="SSF53448">
    <property type="entry name" value="Nucleotide-diphospho-sugar transferases"/>
    <property type="match status" value="1"/>
</dbReference>
<evidence type="ECO:0000256" key="6">
    <source>
        <dbReference type="ARBA" id="ARBA00037281"/>
    </source>
</evidence>
<dbReference type="PANTHER" id="PTHR43646">
    <property type="entry name" value="GLYCOSYLTRANSFERASE"/>
    <property type="match status" value="1"/>
</dbReference>
<keyword evidence="12" id="KW-1185">Reference proteome</keyword>
<dbReference type="InterPro" id="IPR001173">
    <property type="entry name" value="Glyco_trans_2-like"/>
</dbReference>
<dbReference type="PANTHER" id="PTHR43646:SF2">
    <property type="entry name" value="GLYCOSYLTRANSFERASE 2-LIKE DOMAIN-CONTAINING PROTEIN"/>
    <property type="match status" value="1"/>
</dbReference>
<keyword evidence="5" id="KW-0472">Membrane</keyword>
<dbReference type="Gene3D" id="3.90.550.10">
    <property type="entry name" value="Spore Coat Polysaccharide Biosynthesis Protein SpsA, Chain A"/>
    <property type="match status" value="1"/>
</dbReference>
<evidence type="ECO:0000256" key="1">
    <source>
        <dbReference type="ARBA" id="ARBA00004236"/>
    </source>
</evidence>
<keyword evidence="3" id="KW-0328">Glycosyltransferase</keyword>
<gene>
    <name evidence="11" type="ORF">D3791_15450</name>
</gene>
<dbReference type="InterPro" id="IPR029044">
    <property type="entry name" value="Nucleotide-diphossugar_trans"/>
</dbReference>
<keyword evidence="4 11" id="KW-0808">Transferase</keyword>
<dbReference type="Proteomes" id="UP000502331">
    <property type="component" value="Chromosome"/>
</dbReference>
<comment type="similarity">
    <text evidence="8">Belongs to the glycosyltransferase 2 family. CrtQ subfamily.</text>
</comment>
<comment type="subcellular location">
    <subcellularLocation>
        <location evidence="1">Cell membrane</location>
    </subcellularLocation>
</comment>
<evidence type="ECO:0000256" key="9">
    <source>
        <dbReference type="ARBA" id="ARBA00040345"/>
    </source>
</evidence>
<comment type="function">
    <text evidence="6">Catalyzes the glycosylation of 4,4'-diaponeurosporenoate, i.e. the esterification of glucose at the C1'' position with the carboxyl group of 4,4'-diaponeurosporenic acid, to form glycosyl-4,4'-diaponeurosporenoate. This is a step in the biosynthesis of staphyloxanthin, an orange pigment present in most staphylococci strains.</text>
</comment>
<protein>
    <recommendedName>
        <fullName evidence="9">4,4'-diaponeurosporenoate glycosyltransferase</fullName>
    </recommendedName>
</protein>
<evidence type="ECO:0000256" key="3">
    <source>
        <dbReference type="ARBA" id="ARBA00022676"/>
    </source>
</evidence>
<keyword evidence="2" id="KW-1003">Cell membrane</keyword>
<name>A0A6H0SLU8_9MICC</name>
<reference evidence="11 12" key="1">
    <citation type="submission" date="2018-09" db="EMBL/GenBank/DDBJ databases">
        <title>Glutamicibacter mishrai S5-52T (LMG 29155T = KCTC 39846T).</title>
        <authorList>
            <person name="Das S.K."/>
        </authorList>
    </citation>
    <scope>NUCLEOTIDE SEQUENCE [LARGE SCALE GENOMIC DNA]</scope>
    <source>
        <strain evidence="11 12">S5-52</strain>
    </source>
</reference>
<feature type="domain" description="Glycosyltransferase 2-like" evidence="10">
    <location>
        <begin position="66"/>
        <end position="198"/>
    </location>
</feature>
<evidence type="ECO:0000313" key="11">
    <source>
        <dbReference type="EMBL" id="QIV88378.1"/>
    </source>
</evidence>
<evidence type="ECO:0000256" key="8">
    <source>
        <dbReference type="ARBA" id="ARBA00038120"/>
    </source>
</evidence>
<dbReference type="EMBL" id="CP032549">
    <property type="protein sequence ID" value="QIV88378.1"/>
    <property type="molecule type" value="Genomic_DNA"/>
</dbReference>
<dbReference type="GO" id="GO:0016757">
    <property type="term" value="F:glycosyltransferase activity"/>
    <property type="evidence" value="ECO:0007669"/>
    <property type="project" value="UniProtKB-KW"/>
</dbReference>
<dbReference type="GO" id="GO:0005886">
    <property type="term" value="C:plasma membrane"/>
    <property type="evidence" value="ECO:0007669"/>
    <property type="project" value="UniProtKB-SubCell"/>
</dbReference>
<evidence type="ECO:0000256" key="2">
    <source>
        <dbReference type="ARBA" id="ARBA00022475"/>
    </source>
</evidence>
<evidence type="ECO:0000313" key="12">
    <source>
        <dbReference type="Proteomes" id="UP000502331"/>
    </source>
</evidence>
<evidence type="ECO:0000256" key="4">
    <source>
        <dbReference type="ARBA" id="ARBA00022679"/>
    </source>
</evidence>
<accession>A0A6H0SLU8</accession>
<evidence type="ECO:0000259" key="10">
    <source>
        <dbReference type="Pfam" id="PF00535"/>
    </source>
</evidence>
<proteinExistence type="inferred from homology"/>
<dbReference type="Pfam" id="PF00535">
    <property type="entry name" value="Glycos_transf_2"/>
    <property type="match status" value="1"/>
</dbReference>
<sequence length="300" mass="31937">MPAASWCSAIGCIPLKAGRWTGKKCTAWRASWGGSASWSIAKPISCLKYCASQLVPVGRQLAAMAVIIPARDEEERLGRCLDSVRAAMDRLAHARPQIQARAIVVADSCTDGTAQIAGRHASEDWRISVQQVGFGNVGASRAAGARHALGLLAAAGDPGAIWLASTDADTCVPEHWLQGFARLHSRGADAVAGTVEPDRSELEEHIFALWQQEYQPVEGHGHIHGANFGVCAAAYLAVGGFEPLAAREDVALVEALRHAGYRVQATARLQATTSGRLRGRLDEGFADYLAALDHRMLNTG</sequence>
<evidence type="ECO:0000256" key="7">
    <source>
        <dbReference type="ARBA" id="ARBA00037904"/>
    </source>
</evidence>
<comment type="pathway">
    <text evidence="7">Carotenoid biosynthesis; staphyloxanthin biosynthesis; staphyloxanthin from farnesyl diphosphate: step 4/5.</text>
</comment>
<organism evidence="11 12">
    <name type="scientific">Glutamicibacter mishrai</name>
    <dbReference type="NCBI Taxonomy" id="1775880"/>
    <lineage>
        <taxon>Bacteria</taxon>
        <taxon>Bacillati</taxon>
        <taxon>Actinomycetota</taxon>
        <taxon>Actinomycetes</taxon>
        <taxon>Micrococcales</taxon>
        <taxon>Micrococcaceae</taxon>
        <taxon>Glutamicibacter</taxon>
    </lineage>
</organism>
<dbReference type="AlphaFoldDB" id="A0A6H0SLU8"/>